<dbReference type="EMBL" id="JAHRHJ020000006">
    <property type="protein sequence ID" value="KAH9313324.1"/>
    <property type="molecule type" value="Genomic_DNA"/>
</dbReference>
<feature type="non-terminal residue" evidence="1">
    <location>
        <position position="83"/>
    </location>
</feature>
<feature type="non-terminal residue" evidence="1">
    <location>
        <position position="1"/>
    </location>
</feature>
<dbReference type="AlphaFoldDB" id="A0AA38L4B8"/>
<protein>
    <recommendedName>
        <fullName evidence="3">Protein kinase domain-containing protein</fullName>
    </recommendedName>
</protein>
<accession>A0AA38L4B8</accession>
<sequence>DHLLMSSSSYTKNGSLILSCCMWVQRLEKVLMEKSTRASTETRMLLLKIVQKSDLLEEMAKREARFAREVSMLARVQHRNLVK</sequence>
<evidence type="ECO:0000313" key="1">
    <source>
        <dbReference type="EMBL" id="KAH9313324.1"/>
    </source>
</evidence>
<gene>
    <name evidence="1" type="ORF">KI387_028359</name>
</gene>
<evidence type="ECO:0008006" key="3">
    <source>
        <dbReference type="Google" id="ProtNLM"/>
    </source>
</evidence>
<keyword evidence="2" id="KW-1185">Reference proteome</keyword>
<organism evidence="1 2">
    <name type="scientific">Taxus chinensis</name>
    <name type="common">Chinese yew</name>
    <name type="synonym">Taxus wallichiana var. chinensis</name>
    <dbReference type="NCBI Taxonomy" id="29808"/>
    <lineage>
        <taxon>Eukaryota</taxon>
        <taxon>Viridiplantae</taxon>
        <taxon>Streptophyta</taxon>
        <taxon>Embryophyta</taxon>
        <taxon>Tracheophyta</taxon>
        <taxon>Spermatophyta</taxon>
        <taxon>Pinopsida</taxon>
        <taxon>Pinidae</taxon>
        <taxon>Conifers II</taxon>
        <taxon>Cupressales</taxon>
        <taxon>Taxaceae</taxon>
        <taxon>Taxus</taxon>
    </lineage>
</organism>
<comment type="caution">
    <text evidence="1">The sequence shown here is derived from an EMBL/GenBank/DDBJ whole genome shotgun (WGS) entry which is preliminary data.</text>
</comment>
<reference evidence="1 2" key="1">
    <citation type="journal article" date="2021" name="Nat. Plants">
        <title>The Taxus genome provides insights into paclitaxel biosynthesis.</title>
        <authorList>
            <person name="Xiong X."/>
            <person name="Gou J."/>
            <person name="Liao Q."/>
            <person name="Li Y."/>
            <person name="Zhou Q."/>
            <person name="Bi G."/>
            <person name="Li C."/>
            <person name="Du R."/>
            <person name="Wang X."/>
            <person name="Sun T."/>
            <person name="Guo L."/>
            <person name="Liang H."/>
            <person name="Lu P."/>
            <person name="Wu Y."/>
            <person name="Zhang Z."/>
            <person name="Ro D.K."/>
            <person name="Shang Y."/>
            <person name="Huang S."/>
            <person name="Yan J."/>
        </authorList>
    </citation>
    <scope>NUCLEOTIDE SEQUENCE [LARGE SCALE GENOMIC DNA]</scope>
    <source>
        <strain evidence="1">Ta-2019</strain>
    </source>
</reference>
<name>A0AA38L4B8_TAXCH</name>
<evidence type="ECO:0000313" key="2">
    <source>
        <dbReference type="Proteomes" id="UP000824469"/>
    </source>
</evidence>
<proteinExistence type="predicted"/>
<dbReference type="Proteomes" id="UP000824469">
    <property type="component" value="Unassembled WGS sequence"/>
</dbReference>